<dbReference type="InterPro" id="IPR016181">
    <property type="entry name" value="Acyl_CoA_acyltransferase"/>
</dbReference>
<dbReference type="GO" id="GO:0016747">
    <property type="term" value="F:acyltransferase activity, transferring groups other than amino-acyl groups"/>
    <property type="evidence" value="ECO:0007669"/>
    <property type="project" value="InterPro"/>
</dbReference>
<dbReference type="PROSITE" id="PS51186">
    <property type="entry name" value="GNAT"/>
    <property type="match status" value="1"/>
</dbReference>
<proteinExistence type="predicted"/>
<feature type="domain" description="N-acetyltransferase" evidence="1">
    <location>
        <begin position="13"/>
        <end position="172"/>
    </location>
</feature>
<dbReference type="EMBL" id="BBMN01000002">
    <property type="protein sequence ID" value="GAL03713.1"/>
    <property type="molecule type" value="Genomic_DNA"/>
</dbReference>
<dbReference type="InterPro" id="IPR051531">
    <property type="entry name" value="N-acetyltransferase"/>
</dbReference>
<name>A0A090QN87_9GAMM</name>
<organism evidence="2 3">
    <name type="scientific">Photobacterium aphoticum</name>
    <dbReference type="NCBI Taxonomy" id="754436"/>
    <lineage>
        <taxon>Bacteria</taxon>
        <taxon>Pseudomonadati</taxon>
        <taxon>Pseudomonadota</taxon>
        <taxon>Gammaproteobacteria</taxon>
        <taxon>Vibrionales</taxon>
        <taxon>Vibrionaceae</taxon>
        <taxon>Photobacterium</taxon>
    </lineage>
</organism>
<gene>
    <name evidence="2" type="ORF">JCM19237_6607</name>
</gene>
<evidence type="ECO:0000313" key="3">
    <source>
        <dbReference type="Proteomes" id="UP000029227"/>
    </source>
</evidence>
<dbReference type="PANTHER" id="PTHR43792">
    <property type="entry name" value="GNAT FAMILY, PUTATIVE (AFU_ORTHOLOGUE AFUA_3G00765)-RELATED-RELATED"/>
    <property type="match status" value="1"/>
</dbReference>
<dbReference type="STRING" id="754436.JCM19237_6607"/>
<dbReference type="Proteomes" id="UP000029227">
    <property type="component" value="Unassembled WGS sequence"/>
</dbReference>
<sequence>MTSPIVTLETERLILRGWKADDFPVFAAMTADPAVMRYFPHCLSEDESNALASRIQGLLLERGWGFWAVERKDTGEYIGFVGLHTQDETIAIPNTPLVEIGWRLSAAHWQQGFASEAAQAALAFAFDTLQQPEVYAFTMLSNTPSRKVMEKIGMSNTGEDFDHPKLMSYPDTVKRHCLYRITQAEWANKNKVNGM</sequence>
<dbReference type="InterPro" id="IPR000182">
    <property type="entry name" value="GNAT_dom"/>
</dbReference>
<evidence type="ECO:0000313" key="2">
    <source>
        <dbReference type="EMBL" id="GAL03713.1"/>
    </source>
</evidence>
<accession>A0A090QN87</accession>
<protein>
    <submittedName>
        <fullName evidence="2">Acetyltransferase GNAT family</fullName>
    </submittedName>
</protein>
<dbReference type="Pfam" id="PF13302">
    <property type="entry name" value="Acetyltransf_3"/>
    <property type="match status" value="1"/>
</dbReference>
<reference evidence="2 3" key="1">
    <citation type="journal article" date="2014" name="Genome Announc.">
        <title>Draft Genome Sequences of Two Vibrionaceae Species, Vibrio ponticus C121 and Photobacterium aphoticum C119, Isolated as Coral Reef Microbiota.</title>
        <authorList>
            <person name="Al-saari N."/>
            <person name="Meirelles P.M."/>
            <person name="Mino S."/>
            <person name="Suda W."/>
            <person name="Oshima K."/>
            <person name="Hattori M."/>
            <person name="Ohkuma M."/>
            <person name="Thompson F.L."/>
            <person name="Gomez-Gil B."/>
            <person name="Sawabe T."/>
            <person name="Sawabe T."/>
        </authorList>
    </citation>
    <scope>NUCLEOTIDE SEQUENCE [LARGE SCALE GENOMIC DNA]</scope>
    <source>
        <strain evidence="2 3">JCM 19237</strain>
    </source>
</reference>
<dbReference type="eggNOG" id="COG1670">
    <property type="taxonomic scope" value="Bacteria"/>
</dbReference>
<dbReference type="PANTHER" id="PTHR43792:SF1">
    <property type="entry name" value="N-ACETYLTRANSFERASE DOMAIN-CONTAINING PROTEIN"/>
    <property type="match status" value="1"/>
</dbReference>
<dbReference type="Gene3D" id="3.40.630.30">
    <property type="match status" value="1"/>
</dbReference>
<evidence type="ECO:0000259" key="1">
    <source>
        <dbReference type="PROSITE" id="PS51186"/>
    </source>
</evidence>
<comment type="caution">
    <text evidence="2">The sequence shown here is derived from an EMBL/GenBank/DDBJ whole genome shotgun (WGS) entry which is preliminary data.</text>
</comment>
<dbReference type="AlphaFoldDB" id="A0A090QN87"/>
<dbReference type="SUPFAM" id="SSF55729">
    <property type="entry name" value="Acyl-CoA N-acyltransferases (Nat)"/>
    <property type="match status" value="1"/>
</dbReference>
<keyword evidence="2" id="KW-0808">Transferase</keyword>